<dbReference type="Pfam" id="PF00144">
    <property type="entry name" value="Beta-lactamase"/>
    <property type="match status" value="1"/>
</dbReference>
<name>A0A939QGR7_9MICO</name>
<evidence type="ECO:0000259" key="1">
    <source>
        <dbReference type="Pfam" id="PF00144"/>
    </source>
</evidence>
<reference evidence="2" key="1">
    <citation type="submission" date="2021-03" db="EMBL/GenBank/DDBJ databases">
        <title>Microbacterium sp. nov., a novel actinobacterium isolated from cow dung.</title>
        <authorList>
            <person name="Zhang L."/>
        </authorList>
    </citation>
    <scope>NUCLEOTIDE SEQUENCE</scope>
    <source>
        <strain evidence="2">NEAU-LLB</strain>
    </source>
</reference>
<comment type="caution">
    <text evidence="2">The sequence shown here is derived from an EMBL/GenBank/DDBJ whole genome shotgun (WGS) entry which is preliminary data.</text>
</comment>
<dbReference type="Gene3D" id="3.40.710.10">
    <property type="entry name" value="DD-peptidase/beta-lactamase superfamily"/>
    <property type="match status" value="1"/>
</dbReference>
<dbReference type="Proteomes" id="UP000680132">
    <property type="component" value="Unassembled WGS sequence"/>
</dbReference>
<evidence type="ECO:0000313" key="3">
    <source>
        <dbReference type="Proteomes" id="UP000680132"/>
    </source>
</evidence>
<accession>A0A939QGR7</accession>
<feature type="domain" description="Beta-lactamase-related" evidence="1">
    <location>
        <begin position="1"/>
        <end position="268"/>
    </location>
</feature>
<dbReference type="EMBL" id="JAGFOA010000001">
    <property type="protein sequence ID" value="MBO3662632.1"/>
    <property type="molecule type" value="Genomic_DNA"/>
</dbReference>
<dbReference type="PANTHER" id="PTHR43283">
    <property type="entry name" value="BETA-LACTAMASE-RELATED"/>
    <property type="match status" value="1"/>
</dbReference>
<keyword evidence="2" id="KW-0378">Hydrolase</keyword>
<dbReference type="GO" id="GO:0016787">
    <property type="term" value="F:hydrolase activity"/>
    <property type="evidence" value="ECO:0007669"/>
    <property type="project" value="UniProtKB-KW"/>
</dbReference>
<evidence type="ECO:0000313" key="2">
    <source>
        <dbReference type="EMBL" id="MBO3662632.1"/>
    </source>
</evidence>
<dbReference type="SUPFAM" id="SSF56601">
    <property type="entry name" value="beta-lactamase/transpeptidase-like"/>
    <property type="match status" value="1"/>
</dbReference>
<dbReference type="InterPro" id="IPR050789">
    <property type="entry name" value="Diverse_Enzym_Activities"/>
</dbReference>
<proteinExistence type="predicted"/>
<dbReference type="InterPro" id="IPR001466">
    <property type="entry name" value="Beta-lactam-related"/>
</dbReference>
<sequence length="402" mass="44094">MVLRGGEVAAETWFAPYEPDQTQRMFSVSKAFTAMAIGIAVGEGLLTVDDRVIDLLPDKLPDVVSDNLAAMRIEHLLTMTTGHDKSSMDGIGMNLSRPEDDWVRAILAEEAPLEPGSRFVYDTGATYLLSAILHRLTGQRMLDWLAPRLLEPLGIRTATWEQDRAGIDVGGFGLAITTEDMASFGQLLLQRGRWGEAQLIPHEWVDRASQALAGIDPQGWEGDWAQGYGYQLWRCRTSAFRADGAFGQFIIVWPEHNAVIALTSASSVTQEILDLVWTTLRFGEPGDGGETYAPQLSLPLPQGAATSSHEDNALVRRDGDLLEITHRGVTLRAAHGRWFVDDTFGTAYAWEDDATLRVATHLLGTPFGWTGTATFGDGSVELAWTQNVTFSGETSWTESVLL</sequence>
<dbReference type="InterPro" id="IPR012338">
    <property type="entry name" value="Beta-lactam/transpept-like"/>
</dbReference>
<protein>
    <submittedName>
        <fullName evidence="2">Serine hydrolase</fullName>
    </submittedName>
</protein>
<gene>
    <name evidence="2" type="ORF">J5V96_03800</name>
</gene>
<organism evidence="2 3">
    <name type="scientific">Microbacterium stercoris</name>
    <dbReference type="NCBI Taxonomy" id="2820289"/>
    <lineage>
        <taxon>Bacteria</taxon>
        <taxon>Bacillati</taxon>
        <taxon>Actinomycetota</taxon>
        <taxon>Actinomycetes</taxon>
        <taxon>Micrococcales</taxon>
        <taxon>Microbacteriaceae</taxon>
        <taxon>Microbacterium</taxon>
    </lineage>
</organism>
<dbReference type="AlphaFoldDB" id="A0A939QGR7"/>
<dbReference type="PANTHER" id="PTHR43283:SF7">
    <property type="entry name" value="BETA-LACTAMASE-RELATED DOMAIN-CONTAINING PROTEIN"/>
    <property type="match status" value="1"/>
</dbReference>
<keyword evidence="3" id="KW-1185">Reference proteome</keyword>